<dbReference type="FunFam" id="2.40.10.10:FF:000047">
    <property type="entry name" value="Trypsin eta"/>
    <property type="match status" value="1"/>
</dbReference>
<keyword evidence="4 9" id="KW-0645">Protease</keyword>
<dbReference type="OMA" id="ICAYSED"/>
<dbReference type="PANTHER" id="PTHR24276:SF94">
    <property type="entry name" value="AT20289P-RELATED"/>
    <property type="match status" value="1"/>
</dbReference>
<evidence type="ECO:0000313" key="12">
    <source>
        <dbReference type="EnsemblMetazoa" id="MESCA002035-PA"/>
    </source>
</evidence>
<dbReference type="GO" id="GO:0016485">
    <property type="term" value="P:protein processing"/>
    <property type="evidence" value="ECO:0007669"/>
    <property type="project" value="UniProtKB-ARBA"/>
</dbReference>
<keyword evidence="6 9" id="KW-0720">Serine protease</keyword>
<dbReference type="GO" id="GO:0005576">
    <property type="term" value="C:extracellular region"/>
    <property type="evidence" value="ECO:0007669"/>
    <property type="project" value="UniProtKB-SubCell"/>
</dbReference>
<dbReference type="SUPFAM" id="SSF50494">
    <property type="entry name" value="Trypsin-like serine proteases"/>
    <property type="match status" value="1"/>
</dbReference>
<keyword evidence="10" id="KW-0732">Signal</keyword>
<evidence type="ECO:0000256" key="1">
    <source>
        <dbReference type="ARBA" id="ARBA00004613"/>
    </source>
</evidence>
<dbReference type="InterPro" id="IPR001314">
    <property type="entry name" value="Peptidase_S1A"/>
</dbReference>
<evidence type="ECO:0000256" key="7">
    <source>
        <dbReference type="ARBA" id="ARBA00023145"/>
    </source>
</evidence>
<dbReference type="Proteomes" id="UP000015102">
    <property type="component" value="Unassembled WGS sequence"/>
</dbReference>
<dbReference type="AlphaFoldDB" id="T1GF99"/>
<dbReference type="PRINTS" id="PR00722">
    <property type="entry name" value="CHYMOTRYPSIN"/>
</dbReference>
<organism evidence="12 13">
    <name type="scientific">Megaselia scalaris</name>
    <name type="common">Humpbacked fly</name>
    <name type="synonym">Phora scalaris</name>
    <dbReference type="NCBI Taxonomy" id="36166"/>
    <lineage>
        <taxon>Eukaryota</taxon>
        <taxon>Metazoa</taxon>
        <taxon>Ecdysozoa</taxon>
        <taxon>Arthropoda</taxon>
        <taxon>Hexapoda</taxon>
        <taxon>Insecta</taxon>
        <taxon>Pterygota</taxon>
        <taxon>Neoptera</taxon>
        <taxon>Endopterygota</taxon>
        <taxon>Diptera</taxon>
        <taxon>Brachycera</taxon>
        <taxon>Muscomorpha</taxon>
        <taxon>Platypezoidea</taxon>
        <taxon>Phoridae</taxon>
        <taxon>Megaseliini</taxon>
        <taxon>Megaselia</taxon>
    </lineage>
</organism>
<evidence type="ECO:0000313" key="13">
    <source>
        <dbReference type="Proteomes" id="UP000015102"/>
    </source>
</evidence>
<keyword evidence="13" id="KW-1185">Reference proteome</keyword>
<sequence length="244" mass="26871">MFRIILLLGSISSLFNVESKKIVGGTAIPIEKAPYVVSVQYNDYKHFCGGSLISKNLILSAAHCFEEMDPKGITFRLGSANSTSGGILIPAKKIELHEKYNSKPIKNDIAIILLNETVQKNSSHRASYKEPPQGSQTFASGWGVKKFGEKITPEELQGVYLDTISKKECQKAFGSTKIDDKTICAYSEDKDTCRGDSGGPLAWKAKLLGIVSWGIGCAKKHPGVYTSVPKHYKWIQKTKKILEE</sequence>
<reference evidence="13" key="1">
    <citation type="submission" date="2013-02" db="EMBL/GenBank/DDBJ databases">
        <authorList>
            <person name="Hughes D."/>
        </authorList>
    </citation>
    <scope>NUCLEOTIDE SEQUENCE</scope>
    <source>
        <strain>Durham</strain>
        <strain evidence="13">NC isolate 2 -- Noor lab</strain>
    </source>
</reference>
<dbReference type="InterPro" id="IPR009003">
    <property type="entry name" value="Peptidase_S1_PA"/>
</dbReference>
<keyword evidence="3" id="KW-0964">Secreted</keyword>
<evidence type="ECO:0000256" key="3">
    <source>
        <dbReference type="ARBA" id="ARBA00022525"/>
    </source>
</evidence>
<dbReference type="EnsemblMetazoa" id="MESCA002035-RA">
    <property type="protein sequence ID" value="MESCA002035-PA"/>
    <property type="gene ID" value="MESCA002035"/>
</dbReference>
<dbReference type="CDD" id="cd00190">
    <property type="entry name" value="Tryp_SPc"/>
    <property type="match status" value="1"/>
</dbReference>
<keyword evidence="7" id="KW-0865">Zymogen</keyword>
<dbReference type="GO" id="GO:0004252">
    <property type="term" value="F:serine-type endopeptidase activity"/>
    <property type="evidence" value="ECO:0007669"/>
    <property type="project" value="InterPro"/>
</dbReference>
<evidence type="ECO:0000256" key="4">
    <source>
        <dbReference type="ARBA" id="ARBA00022670"/>
    </source>
</evidence>
<protein>
    <recommendedName>
        <fullName evidence="11">Peptidase S1 domain-containing protein</fullName>
    </recommendedName>
</protein>
<feature type="signal peptide" evidence="10">
    <location>
        <begin position="1"/>
        <end position="19"/>
    </location>
</feature>
<dbReference type="Pfam" id="PF00089">
    <property type="entry name" value="Trypsin"/>
    <property type="match status" value="1"/>
</dbReference>
<dbReference type="EMBL" id="CAQQ02019912">
    <property type="status" value="NOT_ANNOTATED_CDS"/>
    <property type="molecule type" value="Genomic_DNA"/>
</dbReference>
<dbReference type="InterPro" id="IPR001254">
    <property type="entry name" value="Trypsin_dom"/>
</dbReference>
<evidence type="ECO:0000256" key="2">
    <source>
        <dbReference type="ARBA" id="ARBA00007664"/>
    </source>
</evidence>
<comment type="similarity">
    <text evidence="2">Belongs to the peptidase S1 family.</text>
</comment>
<dbReference type="InterPro" id="IPR033116">
    <property type="entry name" value="TRYPSIN_SER"/>
</dbReference>
<dbReference type="Gene3D" id="2.40.10.10">
    <property type="entry name" value="Trypsin-like serine proteases"/>
    <property type="match status" value="1"/>
</dbReference>
<keyword evidence="8" id="KW-1015">Disulfide bond</keyword>
<name>T1GF99_MEGSC</name>
<dbReference type="InterPro" id="IPR043504">
    <property type="entry name" value="Peptidase_S1_PA_chymotrypsin"/>
</dbReference>
<accession>T1GF99</accession>
<dbReference type="HOGENOM" id="CLU_006842_7_0_1"/>
<evidence type="ECO:0000259" key="11">
    <source>
        <dbReference type="PROSITE" id="PS50240"/>
    </source>
</evidence>
<evidence type="ECO:0000256" key="9">
    <source>
        <dbReference type="RuleBase" id="RU363034"/>
    </source>
</evidence>
<evidence type="ECO:0000256" key="5">
    <source>
        <dbReference type="ARBA" id="ARBA00022801"/>
    </source>
</evidence>
<evidence type="ECO:0000256" key="8">
    <source>
        <dbReference type="ARBA" id="ARBA00023157"/>
    </source>
</evidence>
<dbReference type="PROSITE" id="PS00134">
    <property type="entry name" value="TRYPSIN_HIS"/>
    <property type="match status" value="1"/>
</dbReference>
<dbReference type="InterPro" id="IPR018114">
    <property type="entry name" value="TRYPSIN_HIS"/>
</dbReference>
<dbReference type="PROSITE" id="PS00135">
    <property type="entry name" value="TRYPSIN_SER"/>
    <property type="match status" value="1"/>
</dbReference>
<feature type="chain" id="PRO_5004576876" description="Peptidase S1 domain-containing protein" evidence="10">
    <location>
        <begin position="20"/>
        <end position="244"/>
    </location>
</feature>
<dbReference type="SMART" id="SM00020">
    <property type="entry name" value="Tryp_SPc"/>
    <property type="match status" value="1"/>
</dbReference>
<dbReference type="PANTHER" id="PTHR24276">
    <property type="entry name" value="POLYSERASE-RELATED"/>
    <property type="match status" value="1"/>
</dbReference>
<dbReference type="PROSITE" id="PS50240">
    <property type="entry name" value="TRYPSIN_DOM"/>
    <property type="match status" value="1"/>
</dbReference>
<dbReference type="STRING" id="36166.T1GF99"/>
<reference evidence="12" key="2">
    <citation type="submission" date="2015-06" db="UniProtKB">
        <authorList>
            <consortium name="EnsemblMetazoa"/>
        </authorList>
    </citation>
    <scope>IDENTIFICATION</scope>
</reference>
<dbReference type="InterPro" id="IPR050430">
    <property type="entry name" value="Peptidase_S1"/>
</dbReference>
<evidence type="ECO:0000256" key="10">
    <source>
        <dbReference type="SAM" id="SignalP"/>
    </source>
</evidence>
<keyword evidence="5 9" id="KW-0378">Hydrolase</keyword>
<evidence type="ECO:0000256" key="6">
    <source>
        <dbReference type="ARBA" id="ARBA00022825"/>
    </source>
</evidence>
<comment type="subcellular location">
    <subcellularLocation>
        <location evidence="1">Secreted</location>
    </subcellularLocation>
</comment>
<proteinExistence type="inferred from homology"/>
<feature type="domain" description="Peptidase S1" evidence="11">
    <location>
        <begin position="22"/>
        <end position="240"/>
    </location>
</feature>